<dbReference type="EMBL" id="LR134492">
    <property type="protein sequence ID" value="VEI67545.1"/>
    <property type="molecule type" value="Genomic_DNA"/>
</dbReference>
<organism evidence="1 2">
    <name type="scientific">Serratia fonticola</name>
    <dbReference type="NCBI Taxonomy" id="47917"/>
    <lineage>
        <taxon>Bacteria</taxon>
        <taxon>Pseudomonadati</taxon>
        <taxon>Pseudomonadota</taxon>
        <taxon>Gammaproteobacteria</taxon>
        <taxon>Enterobacterales</taxon>
        <taxon>Yersiniaceae</taxon>
        <taxon>Serratia</taxon>
    </lineage>
</organism>
<protein>
    <submittedName>
        <fullName evidence="1">Uncharacterized protein conserved in bacteria</fullName>
    </submittedName>
</protein>
<dbReference type="SUPFAM" id="SSF53335">
    <property type="entry name" value="S-adenosyl-L-methionine-dependent methyltransferases"/>
    <property type="match status" value="1"/>
</dbReference>
<accession>A0A448SIM0</accession>
<evidence type="ECO:0000313" key="2">
    <source>
        <dbReference type="Proteomes" id="UP000270487"/>
    </source>
</evidence>
<name>A0A448SIM0_SERFO</name>
<sequence length="288" mass="32656">MILNYFKRLTQHFNDSVTHNKTVLEVLDGLNNKVDLLGGEVERLKEIQVSIQERHLENELAEVKDGLASQKQSLHQIDHTVHTVADRLEFVREELMFELRVKTGSFKDKTESASIESKVINSEKFDAGVRSINVGCGHVQVEGYINVDAREIPGVDVIASAQDLPFADESLQEIYCAHLAEHFTELELKRIIFPHWFSKISKNGQLRIVVPDAHSMINDYVSGTMSFEDLRKVTYGAQDYDGDFHYTMFTTASLTQLLTEAGFSHVSVVEDNRKNGLCREMELIANKV</sequence>
<evidence type="ECO:0000313" key="1">
    <source>
        <dbReference type="EMBL" id="VEI67545.1"/>
    </source>
</evidence>
<dbReference type="AlphaFoldDB" id="A0A448SIM0"/>
<proteinExistence type="predicted"/>
<dbReference type="InterPro" id="IPR029063">
    <property type="entry name" value="SAM-dependent_MTases_sf"/>
</dbReference>
<gene>
    <name evidence="1" type="ORF">NCTC13193_01995</name>
</gene>
<reference evidence="1 2" key="1">
    <citation type="submission" date="2018-12" db="EMBL/GenBank/DDBJ databases">
        <authorList>
            <consortium name="Pathogen Informatics"/>
        </authorList>
    </citation>
    <scope>NUCLEOTIDE SEQUENCE [LARGE SCALE GENOMIC DNA]</scope>
    <source>
        <strain evidence="1 2">NCTC13193</strain>
    </source>
</reference>
<dbReference type="Gene3D" id="3.40.50.150">
    <property type="entry name" value="Vaccinia Virus protein VP39"/>
    <property type="match status" value="1"/>
</dbReference>
<dbReference type="Proteomes" id="UP000270487">
    <property type="component" value="Chromosome"/>
</dbReference>